<dbReference type="OrthoDB" id="2388036at2"/>
<dbReference type="RefSeq" id="WP_137698612.1">
    <property type="nucleotide sequence ID" value="NZ_CP061336.1"/>
</dbReference>
<proteinExistence type="predicted"/>
<dbReference type="EMBL" id="CP061336">
    <property type="protein sequence ID" value="QNU66788.1"/>
    <property type="molecule type" value="Genomic_DNA"/>
</dbReference>
<dbReference type="GO" id="GO:0016020">
    <property type="term" value="C:membrane"/>
    <property type="evidence" value="ECO:0007669"/>
    <property type="project" value="InterPro"/>
</dbReference>
<keyword evidence="3" id="KW-1185">Reference proteome</keyword>
<name>A0A4U7J9Y5_9FIRM</name>
<dbReference type="Pfam" id="PF09648">
    <property type="entry name" value="YycI"/>
    <property type="match status" value="1"/>
</dbReference>
<evidence type="ECO:0000313" key="3">
    <source>
        <dbReference type="Proteomes" id="UP000306409"/>
    </source>
</evidence>
<dbReference type="KEGG" id="rher:EHE19_018450"/>
<protein>
    <submittedName>
        <fullName evidence="2">Two-component system regulatory protein YycI</fullName>
    </submittedName>
</protein>
<evidence type="ECO:0000313" key="2">
    <source>
        <dbReference type="EMBL" id="QNU66788.1"/>
    </source>
</evidence>
<evidence type="ECO:0000259" key="1">
    <source>
        <dbReference type="Pfam" id="PF09648"/>
    </source>
</evidence>
<dbReference type="AlphaFoldDB" id="A0A4U7J9Y5"/>
<sequence length="281" mass="32542">MDWKRAKSILITVFILLNIVLAITLYNELKIDDISQQTIINTQKILMQNNIHIECPIPKYTGNDYTLKYEEKALDEKQKAAILQILLGNNYIKEGINLYKKDSKNLEFYEGSGFLFSDTGSGPVVNGDDLKGNVDKYLKDLFEKIGLPFNEFKHDGYYADIKNEENVKITYKGQYKEYPVFDNYIDVEVSNLRIKSIKYHYRKPTSITIKKDVFVIPSFEILITEMTKYPGIDIIQVDMGFKGYTKNDKKTKTSYEGLAWRIKTTNGDEYYFNARNGTLIG</sequence>
<organism evidence="2 3">
    <name type="scientific">Ruminiclostridium herbifermentans</name>
    <dbReference type="NCBI Taxonomy" id="2488810"/>
    <lineage>
        <taxon>Bacteria</taxon>
        <taxon>Bacillati</taxon>
        <taxon>Bacillota</taxon>
        <taxon>Clostridia</taxon>
        <taxon>Eubacteriales</taxon>
        <taxon>Oscillospiraceae</taxon>
        <taxon>Ruminiclostridium</taxon>
    </lineage>
</organism>
<gene>
    <name evidence="2" type="ORF">EHE19_018450</name>
</gene>
<accession>A0A4U7J9Y5</accession>
<reference evidence="2 3" key="1">
    <citation type="submission" date="2020-09" db="EMBL/GenBank/DDBJ databases">
        <title>Characterization and genome sequencing of Ruminiclostridium sp. nov. MA18.</title>
        <authorList>
            <person name="Rettenmaier R."/>
            <person name="Kowollik M.-L."/>
            <person name="Liebl W."/>
            <person name="Zverlov V."/>
        </authorList>
    </citation>
    <scope>NUCLEOTIDE SEQUENCE [LARGE SCALE GENOMIC DNA]</scope>
    <source>
        <strain evidence="2 3">MA18</strain>
    </source>
</reference>
<dbReference type="InterPro" id="IPR018604">
    <property type="entry name" value="YycI-like"/>
</dbReference>
<dbReference type="Proteomes" id="UP000306409">
    <property type="component" value="Chromosome"/>
</dbReference>
<feature type="domain" description="Regulatory protein YycH-like" evidence="1">
    <location>
        <begin position="32"/>
        <end position="275"/>
    </location>
</feature>